<dbReference type="Pfam" id="PF00395">
    <property type="entry name" value="SLH"/>
    <property type="match status" value="3"/>
</dbReference>
<evidence type="ECO:0000313" key="2">
    <source>
        <dbReference type="EMBL" id="MBD8498235.1"/>
    </source>
</evidence>
<comment type="caution">
    <text evidence="2">The sequence shown here is derived from an EMBL/GenBank/DDBJ whole genome shotgun (WGS) entry which is preliminary data.</text>
</comment>
<feature type="domain" description="SLH" evidence="1">
    <location>
        <begin position="1281"/>
        <end position="1352"/>
    </location>
</feature>
<sequence length="1352" mass="150622">MIALRKTPALKKCLAIMLTLALLITMVPLPFGSVAQAAGGGFFVFPNEQYDAKSARVTSDERITLDGSINGVGAKGISYTVQQITMTPDDKEHVVASREEQTANIIINGTNLKVFNLQLFSGLNRITFKGLQGSTEVYDSIYVEYRNGPTLSDLQVSLNGARQELKEIGTTIVKSITPTNKDSASVSITGKAKNAEKVQVVVNNNSWTFNVSKNNNWEFFASPIVLNKGKNLVKIRAINGTQTVETVREVALYNNTVTFYDVHFKNGSDKVDLSTNPTLNKPTDMIIYGKAIIPIAKGTTNPAINIEYSLTGLPSVMKATYMNEQIIDDYVLVDFEVREGTHLNGQLDKLMQLELSGTNLSTGFKDRSTVMGFTLTAADKPIIHDIRYLSNYRPGMAESDVLNLSGTKLDKAEISSLPTAIEFLVANYGAQDIKIAGIRDYADKALDTTQVDKAKLTEKIVGGTVVENINGVPTTLTRVIYKLDTLPISGKQKIEFKINDSTTPYFATVTLLYGPFVKFDSVYDGMQIKFDTTTGKLKDIITENKHFKLLEGTLLNVADTSSIEYSDATKRNVYLYLNNTELKLEQVPGKDKTKFKLLDDTSTTPNNAKDNISKAADALFIGENKIKFVYRTKEAIYEKVTTVTIIPLNIPVIPAPDTDGVFPYSVTQGAIIPKPNNDKFEKKSGIYYTRESKMNVYGTFDFYDLGRTEAEIKSQISNLRLPGAGNVKNSDKYKIVITSPNLNKKLSWTLSDKFTAIQNGQVLYEDTDGTSVDGLTVQYNADLQSFAFKISNMDIPLDGSPVVLNIAVYNNGESGPRATARLEVVPINVPYMVVQPVDQIRVINQNFLEVVIHSPGADKVVINKVEAKRQKYDRFYDGSIVYEDAFRTVVTGLKPNRENKIEFTITRGDDVEKAHFNVKYVPTTIPGAQYMETMKSSHKAFDNNLRLAFPKGTSLIRRDANKSEEFKHQVYSGNQMLFSIANPENGRVNQYDFEADKLPANFDLEMNQAGNVFRGSFPESFIKASPVYWIDPGLADDLMTKAEYDPIAFGNDPYQFPNAPVGMFYNRTMDRELVPSKEGKLTLSYDKNMAQEGGKLVTVFRFDPELKQWENIGGVVDDKKRTITVPFRKFGYYVVAKLGSSYNDVVQHPYARNYVESVLGKGVMNPEQPLSSFGTDMYVSRAEFTRMIVKALDLPLNYEGPRHFDDADWPSDQDLSQVNIAGLWDFRYIETAAREGIVRGISPNVFGVDSNLTRQDASVMIAKAMNLKMETDRSKIRKDLLKFFKDADKIDYYAQPAVLAIAKKGLIEGMPIDPSDPEKGFVFNPEANMLRGDAAVIIARVMIDMKKLPKMS</sequence>
<keyword evidence="3" id="KW-1185">Reference proteome</keyword>
<gene>
    <name evidence="2" type="ORF">IFO66_07920</name>
</gene>
<dbReference type="InterPro" id="IPR001119">
    <property type="entry name" value="SLH_dom"/>
</dbReference>
<dbReference type="PROSITE" id="PS51272">
    <property type="entry name" value="SLH"/>
    <property type="match status" value="3"/>
</dbReference>
<protein>
    <submittedName>
        <fullName evidence="2">S-layer homology domain-containing protein</fullName>
    </submittedName>
</protein>
<dbReference type="Proteomes" id="UP000634529">
    <property type="component" value="Unassembled WGS sequence"/>
</dbReference>
<evidence type="ECO:0000313" key="3">
    <source>
        <dbReference type="Proteomes" id="UP000634529"/>
    </source>
</evidence>
<reference evidence="2 3" key="1">
    <citation type="submission" date="2020-09" db="EMBL/GenBank/DDBJ databases">
        <title>Paenibacillus sp. CAU 1523 isolated from sand of Haeundae Beach.</title>
        <authorList>
            <person name="Kim W."/>
        </authorList>
    </citation>
    <scope>NUCLEOTIDE SEQUENCE [LARGE SCALE GENOMIC DNA]</scope>
    <source>
        <strain evidence="2 3">CAU 1523</strain>
    </source>
</reference>
<proteinExistence type="predicted"/>
<dbReference type="EMBL" id="JACYTN010000003">
    <property type="protein sequence ID" value="MBD8498235.1"/>
    <property type="molecule type" value="Genomic_DNA"/>
</dbReference>
<evidence type="ECO:0000259" key="1">
    <source>
        <dbReference type="PROSITE" id="PS51272"/>
    </source>
</evidence>
<accession>A0ABR9AVT2</accession>
<feature type="domain" description="SLH" evidence="1">
    <location>
        <begin position="1212"/>
        <end position="1275"/>
    </location>
</feature>
<dbReference type="RefSeq" id="WP_192024599.1">
    <property type="nucleotide sequence ID" value="NZ_JACYTN010000003.1"/>
</dbReference>
<name>A0ABR9AVT2_9BACL</name>
<feature type="domain" description="SLH" evidence="1">
    <location>
        <begin position="1138"/>
        <end position="1202"/>
    </location>
</feature>
<organism evidence="2 3">
    <name type="scientific">Paenibacillus arenosi</name>
    <dbReference type="NCBI Taxonomy" id="2774142"/>
    <lineage>
        <taxon>Bacteria</taxon>
        <taxon>Bacillati</taxon>
        <taxon>Bacillota</taxon>
        <taxon>Bacilli</taxon>
        <taxon>Bacillales</taxon>
        <taxon>Paenibacillaceae</taxon>
        <taxon>Paenibacillus</taxon>
    </lineage>
</organism>